<dbReference type="GO" id="GO:0006508">
    <property type="term" value="P:proteolysis"/>
    <property type="evidence" value="ECO:0007669"/>
    <property type="project" value="UniProtKB-KW"/>
</dbReference>
<sequence length="109" mass="12150">MRELSMFKNVVLNTLFRDQIMNFSINLVSSNVLGEPDELVDFAAAVSSSFGSLSPCKCIDEIDKIGRGIMEMKAWIADKVKFQRAKQRPEHTDGAGNQRIRSDADTLSP</sequence>
<keyword evidence="3" id="KW-1185">Reference proteome</keyword>
<dbReference type="EC" id="3.4.21.53" evidence="2"/>
<reference evidence="2 3" key="1">
    <citation type="submission" date="2024-01" db="EMBL/GenBank/DDBJ databases">
        <title>A draft genome for the cacao thread blight pathogen Marasmiellus scandens.</title>
        <authorList>
            <person name="Baruah I.K."/>
            <person name="Leung J."/>
            <person name="Bukari Y."/>
            <person name="Amoako-Attah I."/>
            <person name="Meinhardt L.W."/>
            <person name="Bailey B.A."/>
            <person name="Cohen S.P."/>
        </authorList>
    </citation>
    <scope>NUCLEOTIDE SEQUENCE [LARGE SCALE GENOMIC DNA]</scope>
    <source>
        <strain evidence="2 3">GH-19</strain>
    </source>
</reference>
<gene>
    <name evidence="2" type="primary">PIM1_3</name>
    <name evidence="2" type="ORF">VKT23_009437</name>
</gene>
<evidence type="ECO:0000256" key="1">
    <source>
        <dbReference type="SAM" id="MobiDB-lite"/>
    </source>
</evidence>
<feature type="compositionally biased region" description="Basic and acidic residues" evidence="1">
    <location>
        <begin position="84"/>
        <end position="93"/>
    </location>
</feature>
<keyword evidence="2" id="KW-0645">Protease</keyword>
<feature type="region of interest" description="Disordered" evidence="1">
    <location>
        <begin position="84"/>
        <end position="109"/>
    </location>
</feature>
<protein>
    <submittedName>
        <fullName evidence="2">ATP-dependent Lon protease pim1</fullName>
        <ecNumber evidence="2">3.4.21.53</ecNumber>
    </submittedName>
</protein>
<evidence type="ECO:0000313" key="3">
    <source>
        <dbReference type="Proteomes" id="UP001498398"/>
    </source>
</evidence>
<proteinExistence type="predicted"/>
<comment type="caution">
    <text evidence="2">The sequence shown here is derived from an EMBL/GenBank/DDBJ whole genome shotgun (WGS) entry which is preliminary data.</text>
</comment>
<dbReference type="Proteomes" id="UP001498398">
    <property type="component" value="Unassembled WGS sequence"/>
</dbReference>
<accession>A0ABR1JIE5</accession>
<dbReference type="EMBL" id="JBANRG010000016">
    <property type="protein sequence ID" value="KAK7459456.1"/>
    <property type="molecule type" value="Genomic_DNA"/>
</dbReference>
<feature type="compositionally biased region" description="Basic and acidic residues" evidence="1">
    <location>
        <begin position="100"/>
        <end position="109"/>
    </location>
</feature>
<evidence type="ECO:0000313" key="2">
    <source>
        <dbReference type="EMBL" id="KAK7459456.1"/>
    </source>
</evidence>
<organism evidence="2 3">
    <name type="scientific">Marasmiellus scandens</name>
    <dbReference type="NCBI Taxonomy" id="2682957"/>
    <lineage>
        <taxon>Eukaryota</taxon>
        <taxon>Fungi</taxon>
        <taxon>Dikarya</taxon>
        <taxon>Basidiomycota</taxon>
        <taxon>Agaricomycotina</taxon>
        <taxon>Agaricomycetes</taxon>
        <taxon>Agaricomycetidae</taxon>
        <taxon>Agaricales</taxon>
        <taxon>Marasmiineae</taxon>
        <taxon>Omphalotaceae</taxon>
        <taxon>Marasmiellus</taxon>
    </lineage>
</organism>
<name>A0ABR1JIE5_9AGAR</name>
<dbReference type="GO" id="GO:0004252">
    <property type="term" value="F:serine-type endopeptidase activity"/>
    <property type="evidence" value="ECO:0007669"/>
    <property type="project" value="UniProtKB-EC"/>
</dbReference>
<keyword evidence="2" id="KW-0378">Hydrolase</keyword>